<name>A0A1G4RL68_9HYPH</name>
<keyword evidence="2" id="KW-0812">Transmembrane</keyword>
<organism evidence="4 5">
    <name type="scientific">Ancylobacter rudongensis</name>
    <dbReference type="NCBI Taxonomy" id="177413"/>
    <lineage>
        <taxon>Bacteria</taxon>
        <taxon>Pseudomonadati</taxon>
        <taxon>Pseudomonadota</taxon>
        <taxon>Alphaproteobacteria</taxon>
        <taxon>Hyphomicrobiales</taxon>
        <taxon>Xanthobacteraceae</taxon>
        <taxon>Ancylobacter</taxon>
    </lineage>
</organism>
<accession>A0A1G4RL68</accession>
<protein>
    <recommendedName>
        <fullName evidence="3">YjiS-like domain-containing protein</fullName>
    </recommendedName>
</protein>
<evidence type="ECO:0000256" key="2">
    <source>
        <dbReference type="SAM" id="Phobius"/>
    </source>
</evidence>
<feature type="compositionally biased region" description="Basic and acidic residues" evidence="1">
    <location>
        <begin position="128"/>
        <end position="137"/>
    </location>
</feature>
<keyword evidence="2" id="KW-0472">Membrane</keyword>
<dbReference type="EMBL" id="FMTP01000002">
    <property type="protein sequence ID" value="SCW56929.1"/>
    <property type="molecule type" value="Genomic_DNA"/>
</dbReference>
<keyword evidence="5" id="KW-1185">Reference proteome</keyword>
<feature type="region of interest" description="Disordered" evidence="1">
    <location>
        <begin position="97"/>
        <end position="137"/>
    </location>
</feature>
<evidence type="ECO:0000313" key="4">
    <source>
        <dbReference type="EMBL" id="SCW56929.1"/>
    </source>
</evidence>
<sequence>MSYVGEVRRTAFSSFGTAASGLLIAVVMGSIQFIKAVARRRHLAQLGGFDDRMLRDIGLTRGDVLDASSGPLWQDPTALLVVRAVERRAARRMTMREALREAARQDAAQNARQESRRDGTASHMPVTPRRDDTVSCG</sequence>
<evidence type="ECO:0000259" key="3">
    <source>
        <dbReference type="Pfam" id="PF06568"/>
    </source>
</evidence>
<dbReference type="AlphaFoldDB" id="A0A1G4RL68"/>
<evidence type="ECO:0000313" key="5">
    <source>
        <dbReference type="Proteomes" id="UP000198889"/>
    </source>
</evidence>
<proteinExistence type="predicted"/>
<evidence type="ECO:0000256" key="1">
    <source>
        <dbReference type="SAM" id="MobiDB-lite"/>
    </source>
</evidence>
<dbReference type="InterPro" id="IPR009506">
    <property type="entry name" value="YjiS-like"/>
</dbReference>
<dbReference type="STRING" id="177413.SAMN05660859_1694"/>
<dbReference type="Pfam" id="PF06568">
    <property type="entry name" value="YjiS-like"/>
    <property type="match status" value="1"/>
</dbReference>
<reference evidence="5" key="1">
    <citation type="submission" date="2016-10" db="EMBL/GenBank/DDBJ databases">
        <authorList>
            <person name="Varghese N."/>
            <person name="Submissions S."/>
        </authorList>
    </citation>
    <scope>NUCLEOTIDE SEQUENCE [LARGE SCALE GENOMIC DNA]</scope>
    <source>
        <strain evidence="5">CGMCC 1.1761</strain>
    </source>
</reference>
<feature type="transmembrane region" description="Helical" evidence="2">
    <location>
        <begin position="12"/>
        <end position="34"/>
    </location>
</feature>
<dbReference type="RefSeq" id="WP_091437899.1">
    <property type="nucleotide sequence ID" value="NZ_FMTP01000002.1"/>
</dbReference>
<dbReference type="Proteomes" id="UP000198889">
    <property type="component" value="Unassembled WGS sequence"/>
</dbReference>
<keyword evidence="2" id="KW-1133">Transmembrane helix</keyword>
<feature type="domain" description="YjiS-like" evidence="3">
    <location>
        <begin position="37"/>
        <end position="64"/>
    </location>
</feature>
<gene>
    <name evidence="4" type="ORF">SAMN05660859_1694</name>
</gene>